<reference evidence="3" key="1">
    <citation type="submission" date="2015-09" db="EMBL/GenBank/DDBJ databases">
        <authorList>
            <consortium name="Pathogen Informatics"/>
        </authorList>
    </citation>
    <scope>NUCLEOTIDE SEQUENCE [LARGE SCALE GENOMIC DNA]</scope>
    <source>
        <strain evidence="3">Lake Konstanz</strain>
    </source>
</reference>
<keyword evidence="1" id="KW-0472">Membrane</keyword>
<evidence type="ECO:0000256" key="1">
    <source>
        <dbReference type="SAM" id="Phobius"/>
    </source>
</evidence>
<dbReference type="EMBL" id="CYKH01002227">
    <property type="protein sequence ID" value="CUG94233.1"/>
    <property type="molecule type" value="Genomic_DNA"/>
</dbReference>
<evidence type="ECO:0000313" key="2">
    <source>
        <dbReference type="EMBL" id="CUG94233.1"/>
    </source>
</evidence>
<protein>
    <submittedName>
        <fullName evidence="2">Membrane-associated protein, putative</fullName>
    </submittedName>
</protein>
<keyword evidence="1" id="KW-0812">Transmembrane</keyword>
<evidence type="ECO:0000313" key="3">
    <source>
        <dbReference type="Proteomes" id="UP000051952"/>
    </source>
</evidence>
<accession>A0A0S4JXS7</accession>
<keyword evidence="3" id="KW-1185">Reference proteome</keyword>
<organism evidence="2 3">
    <name type="scientific">Bodo saltans</name>
    <name type="common">Flagellated protozoan</name>
    <dbReference type="NCBI Taxonomy" id="75058"/>
    <lineage>
        <taxon>Eukaryota</taxon>
        <taxon>Discoba</taxon>
        <taxon>Euglenozoa</taxon>
        <taxon>Kinetoplastea</taxon>
        <taxon>Metakinetoplastina</taxon>
        <taxon>Eubodonida</taxon>
        <taxon>Bodonidae</taxon>
        <taxon>Bodo</taxon>
    </lineage>
</organism>
<gene>
    <name evidence="2" type="ORF">BSAL_47160</name>
</gene>
<dbReference type="VEuPathDB" id="TriTrypDB:BSAL_47160"/>
<dbReference type="Proteomes" id="UP000051952">
    <property type="component" value="Unassembled WGS sequence"/>
</dbReference>
<proteinExistence type="predicted"/>
<sequence length="131" mass="14348">DDAGGRVLSFVLTVCCCCSVFSLSFLCCTVVRASDDKRYGLEFLSQVTITINTNVKLNSLMCACDPPPRPPPRLFFLSSVVFFFRADAVLSPRGRPTSGRTASGNGCERVCSWPIRSAAHNTPIYRRCDSV</sequence>
<feature type="transmembrane region" description="Helical" evidence="1">
    <location>
        <begin position="6"/>
        <end position="31"/>
    </location>
</feature>
<keyword evidence="1" id="KW-1133">Transmembrane helix</keyword>
<feature type="non-terminal residue" evidence="2">
    <location>
        <position position="1"/>
    </location>
</feature>
<dbReference type="AlphaFoldDB" id="A0A0S4JXS7"/>
<name>A0A0S4JXS7_BODSA</name>